<accession>A0ABN1I1Z6</accession>
<dbReference type="SUPFAM" id="SSF54427">
    <property type="entry name" value="NTF2-like"/>
    <property type="match status" value="1"/>
</dbReference>
<dbReference type="EMBL" id="BAAAET010000001">
    <property type="protein sequence ID" value="GAA0680226.1"/>
    <property type="molecule type" value="Genomic_DNA"/>
</dbReference>
<dbReference type="InterPro" id="IPR032710">
    <property type="entry name" value="NTF2-like_dom_sf"/>
</dbReference>
<comment type="caution">
    <text evidence="2">The sequence shown here is derived from an EMBL/GenBank/DDBJ whole genome shotgun (WGS) entry which is preliminary data.</text>
</comment>
<evidence type="ECO:0000313" key="3">
    <source>
        <dbReference type="Proteomes" id="UP001499915"/>
    </source>
</evidence>
<feature type="domain" description="SnoaL-like" evidence="1">
    <location>
        <begin position="12"/>
        <end position="113"/>
    </location>
</feature>
<reference evidence="2 3" key="1">
    <citation type="journal article" date="2019" name="Int. J. Syst. Evol. Microbiol.">
        <title>The Global Catalogue of Microorganisms (GCM) 10K type strain sequencing project: providing services to taxonomists for standard genome sequencing and annotation.</title>
        <authorList>
            <consortium name="The Broad Institute Genomics Platform"/>
            <consortium name="The Broad Institute Genome Sequencing Center for Infectious Disease"/>
            <person name="Wu L."/>
            <person name="Ma J."/>
        </authorList>
    </citation>
    <scope>NUCLEOTIDE SEQUENCE [LARGE SCALE GENOMIC DNA]</scope>
    <source>
        <strain evidence="2 3">JCM 15134</strain>
    </source>
</reference>
<protein>
    <submittedName>
        <fullName evidence="2">Nuclear transport factor 2 family protein</fullName>
    </submittedName>
</protein>
<dbReference type="RefSeq" id="WP_343800536.1">
    <property type="nucleotide sequence ID" value="NZ_BAAAET010000001.1"/>
</dbReference>
<name>A0ABN1I1Z6_9GAMM</name>
<gene>
    <name evidence="2" type="ORF">GCM10009104_00660</name>
</gene>
<evidence type="ECO:0000259" key="1">
    <source>
        <dbReference type="Pfam" id="PF12680"/>
    </source>
</evidence>
<dbReference type="Pfam" id="PF12680">
    <property type="entry name" value="SnoaL_2"/>
    <property type="match status" value="1"/>
</dbReference>
<sequence>MISAQQVRDTMTRYIELVDAGDVEGIVALYAEDAVVEDPVGEPVHEGIDAIARFYREGMGQMEISARLEGPVRATDSGWGAVPFRVEVLGGEQPGYIEVIDVMEFNTQGQICSMKAYWGPLNFIADPQP</sequence>
<keyword evidence="3" id="KW-1185">Reference proteome</keyword>
<dbReference type="InterPro" id="IPR037401">
    <property type="entry name" value="SnoaL-like"/>
</dbReference>
<dbReference type="Proteomes" id="UP001499915">
    <property type="component" value="Unassembled WGS sequence"/>
</dbReference>
<proteinExistence type="predicted"/>
<evidence type="ECO:0000313" key="2">
    <source>
        <dbReference type="EMBL" id="GAA0680226.1"/>
    </source>
</evidence>
<organism evidence="2 3">
    <name type="scientific">Marinobacterium maritimum</name>
    <dbReference type="NCBI Taxonomy" id="500162"/>
    <lineage>
        <taxon>Bacteria</taxon>
        <taxon>Pseudomonadati</taxon>
        <taxon>Pseudomonadota</taxon>
        <taxon>Gammaproteobacteria</taxon>
        <taxon>Oceanospirillales</taxon>
        <taxon>Oceanospirillaceae</taxon>
        <taxon>Marinobacterium</taxon>
    </lineage>
</organism>
<dbReference type="Gene3D" id="3.10.450.50">
    <property type="match status" value="1"/>
</dbReference>